<proteinExistence type="inferred from homology"/>
<dbReference type="Proteomes" id="UP000694853">
    <property type="component" value="Unplaced"/>
</dbReference>
<dbReference type="AlphaFoldDB" id="A0A8B8KWR6"/>
<evidence type="ECO:0000256" key="6">
    <source>
        <dbReference type="SAM" id="Phobius"/>
    </source>
</evidence>
<dbReference type="SUPFAM" id="SSF103481">
    <property type="entry name" value="Multidrug resistance efflux transporter EmrE"/>
    <property type="match status" value="2"/>
</dbReference>
<keyword evidence="4 6" id="KW-1133">Transmembrane helix</keyword>
<gene>
    <name evidence="9" type="primary">LOC113859957</name>
</gene>
<feature type="transmembrane region" description="Helical" evidence="6">
    <location>
        <begin position="315"/>
        <end position="333"/>
    </location>
</feature>
<evidence type="ECO:0000256" key="4">
    <source>
        <dbReference type="ARBA" id="ARBA00022989"/>
    </source>
</evidence>
<evidence type="ECO:0000256" key="1">
    <source>
        <dbReference type="ARBA" id="ARBA00004141"/>
    </source>
</evidence>
<feature type="transmembrane region" description="Helical" evidence="6">
    <location>
        <begin position="289"/>
        <end position="308"/>
    </location>
</feature>
<dbReference type="OrthoDB" id="1728340at2759"/>
<name>A0A8B8KWR6_ABRPR</name>
<keyword evidence="8" id="KW-1185">Reference proteome</keyword>
<feature type="domain" description="EamA" evidence="7">
    <location>
        <begin position="41"/>
        <end position="181"/>
    </location>
</feature>
<comment type="similarity">
    <text evidence="2">Belongs to the drug/metabolite transporter (DMT) superfamily. Plant drug/metabolite exporter (P-DME) (TC 2.A.7.4) family.</text>
</comment>
<feature type="transmembrane region" description="Helical" evidence="6">
    <location>
        <begin position="74"/>
        <end position="91"/>
    </location>
</feature>
<evidence type="ECO:0000256" key="2">
    <source>
        <dbReference type="ARBA" id="ARBA00007635"/>
    </source>
</evidence>
<protein>
    <submittedName>
        <fullName evidence="9">WAT1-related protein At1g68170-like</fullName>
    </submittedName>
</protein>
<dbReference type="GeneID" id="113859957"/>
<feature type="transmembrane region" description="Helical" evidence="6">
    <location>
        <begin position="43"/>
        <end position="62"/>
    </location>
</feature>
<feature type="transmembrane region" description="Helical" evidence="6">
    <location>
        <begin position="250"/>
        <end position="269"/>
    </location>
</feature>
<dbReference type="GO" id="GO:0016020">
    <property type="term" value="C:membrane"/>
    <property type="evidence" value="ECO:0007669"/>
    <property type="project" value="UniProtKB-SubCell"/>
</dbReference>
<reference evidence="9" key="2">
    <citation type="submission" date="2025-08" db="UniProtKB">
        <authorList>
            <consortium name="RefSeq"/>
        </authorList>
    </citation>
    <scope>IDENTIFICATION</scope>
    <source>
        <tissue evidence="9">Young leaves</tissue>
    </source>
</reference>
<dbReference type="InterPro" id="IPR030184">
    <property type="entry name" value="WAT1-related"/>
</dbReference>
<dbReference type="RefSeq" id="XP_027348406.1">
    <property type="nucleotide sequence ID" value="XM_027492605.1"/>
</dbReference>
<evidence type="ECO:0000256" key="5">
    <source>
        <dbReference type="ARBA" id="ARBA00023136"/>
    </source>
</evidence>
<sequence length="422" mass="46506">MESEYIKSIAELRFDTIIFPLYLGLVNMVESVCDLWETLKTDMIMVLVQIAYAAVNVLYKLAINDGMSMRVATAYRLIFASAFTVPVALFFDRKKRPKITWRVLLLALVCGLCGASLFLNLYAEGLALMSATFMMATINLVPGITFVMALSFGLEKLNWGLAEGRAKVIGTIVGISGAMMIAFFKGIEINIWSSQMNLMHPHKDQNGHVALHHGFRHKLLGVSCAIASCCIYSLWFIVQAKMIAEYPSPHSSAALMTTMGAIQATVFALCVEKDWNQWKLGYNIRLLTVAYAGIVTSGIVSVVIAWCIKKRGPIFASAFNPLQLLLVAIAAYLMLDEKLYLGSALGAVLIVCGLYAVLWGKAQDLRKKSQLMPLENTQELENVEVVVTSTPVDHNKSVQSIQSQTPANENAVTINHCYLSKT</sequence>
<reference evidence="8" key="1">
    <citation type="journal article" date="2019" name="Toxins">
        <title>Detection of Abrin-Like and Prepropulchellin-Like Toxin Genes and Transcripts Using Whole Genome Sequencing and Full-Length Transcript Sequencing of Abrus precatorius.</title>
        <authorList>
            <person name="Hovde B.T."/>
            <person name="Daligault H.E."/>
            <person name="Hanschen E.R."/>
            <person name="Kunde Y.A."/>
            <person name="Johnson M.B."/>
            <person name="Starkenburg S.R."/>
            <person name="Johnson S.L."/>
        </authorList>
    </citation>
    <scope>NUCLEOTIDE SEQUENCE [LARGE SCALE GENOMIC DNA]</scope>
</reference>
<dbReference type="GO" id="GO:0022857">
    <property type="term" value="F:transmembrane transporter activity"/>
    <property type="evidence" value="ECO:0007669"/>
    <property type="project" value="InterPro"/>
</dbReference>
<feature type="transmembrane region" description="Helical" evidence="6">
    <location>
        <begin position="339"/>
        <end position="358"/>
    </location>
</feature>
<keyword evidence="3 6" id="KW-0812">Transmembrane</keyword>
<keyword evidence="5 6" id="KW-0472">Membrane</keyword>
<evidence type="ECO:0000313" key="8">
    <source>
        <dbReference type="Proteomes" id="UP000694853"/>
    </source>
</evidence>
<accession>A0A8B8KWR6</accession>
<feature type="domain" description="EamA" evidence="7">
    <location>
        <begin position="220"/>
        <end position="358"/>
    </location>
</feature>
<organism evidence="8 9">
    <name type="scientific">Abrus precatorius</name>
    <name type="common">Indian licorice</name>
    <name type="synonym">Glycine abrus</name>
    <dbReference type="NCBI Taxonomy" id="3816"/>
    <lineage>
        <taxon>Eukaryota</taxon>
        <taxon>Viridiplantae</taxon>
        <taxon>Streptophyta</taxon>
        <taxon>Embryophyta</taxon>
        <taxon>Tracheophyta</taxon>
        <taxon>Spermatophyta</taxon>
        <taxon>Magnoliopsida</taxon>
        <taxon>eudicotyledons</taxon>
        <taxon>Gunneridae</taxon>
        <taxon>Pentapetalae</taxon>
        <taxon>rosids</taxon>
        <taxon>fabids</taxon>
        <taxon>Fabales</taxon>
        <taxon>Fabaceae</taxon>
        <taxon>Papilionoideae</taxon>
        <taxon>50 kb inversion clade</taxon>
        <taxon>NPAAA clade</taxon>
        <taxon>indigoferoid/millettioid clade</taxon>
        <taxon>Abreae</taxon>
        <taxon>Abrus</taxon>
    </lineage>
</organism>
<dbReference type="InterPro" id="IPR000620">
    <property type="entry name" value="EamA_dom"/>
</dbReference>
<dbReference type="KEGG" id="aprc:113859957"/>
<evidence type="ECO:0000313" key="9">
    <source>
        <dbReference type="RefSeq" id="XP_027348406.1"/>
    </source>
</evidence>
<feature type="transmembrane region" description="Helical" evidence="6">
    <location>
        <begin position="129"/>
        <end position="154"/>
    </location>
</feature>
<feature type="transmembrane region" description="Helical" evidence="6">
    <location>
        <begin position="219"/>
        <end position="238"/>
    </location>
</feature>
<evidence type="ECO:0000256" key="3">
    <source>
        <dbReference type="ARBA" id="ARBA00022692"/>
    </source>
</evidence>
<feature type="transmembrane region" description="Helical" evidence="6">
    <location>
        <begin position="166"/>
        <end position="187"/>
    </location>
</feature>
<dbReference type="PANTHER" id="PTHR31218">
    <property type="entry name" value="WAT1-RELATED PROTEIN"/>
    <property type="match status" value="1"/>
</dbReference>
<evidence type="ECO:0000259" key="7">
    <source>
        <dbReference type="Pfam" id="PF00892"/>
    </source>
</evidence>
<dbReference type="InterPro" id="IPR037185">
    <property type="entry name" value="EmrE-like"/>
</dbReference>
<feature type="transmembrane region" description="Helical" evidence="6">
    <location>
        <begin position="103"/>
        <end position="123"/>
    </location>
</feature>
<dbReference type="Pfam" id="PF00892">
    <property type="entry name" value="EamA"/>
    <property type="match status" value="2"/>
</dbReference>
<comment type="subcellular location">
    <subcellularLocation>
        <location evidence="1">Membrane</location>
        <topology evidence="1">Multi-pass membrane protein</topology>
    </subcellularLocation>
</comment>